<dbReference type="EMBL" id="JAACJJ010000047">
    <property type="protein sequence ID" value="KAF5313765.1"/>
    <property type="molecule type" value="Genomic_DNA"/>
</dbReference>
<reference evidence="1 2" key="1">
    <citation type="journal article" date="2020" name="ISME J.">
        <title>Uncovering the hidden diversity of litter-decomposition mechanisms in mushroom-forming fungi.</title>
        <authorList>
            <person name="Floudas D."/>
            <person name="Bentzer J."/>
            <person name="Ahren D."/>
            <person name="Johansson T."/>
            <person name="Persson P."/>
            <person name="Tunlid A."/>
        </authorList>
    </citation>
    <scope>NUCLEOTIDE SEQUENCE [LARGE SCALE GENOMIC DNA]</scope>
    <source>
        <strain evidence="1 2">CBS 101986</strain>
    </source>
</reference>
<protein>
    <submittedName>
        <fullName evidence="1">Uncharacterized protein</fullName>
    </submittedName>
</protein>
<evidence type="ECO:0000313" key="1">
    <source>
        <dbReference type="EMBL" id="KAF5313765.1"/>
    </source>
</evidence>
<dbReference type="AlphaFoldDB" id="A0A8H5EV66"/>
<accession>A0A8H5EV66</accession>
<sequence length="189" mass="21507">MNAEMNGVFFSDGTLYNDVVLLYARASDNGRVSHSCMDSLPAILSKSAPSEELATLLTRKFLQVQRESLDNKDENNMESFFRAIVLYLFGCGVPLLSEHHHPPEFHPRRWDCGICMLLDPFKAECTDIEISMEPAVKPLPNPAQIAVEAPEPQQIHLVWHQIPGVPLIWLRTWIFWLADMMARFFPVVA</sequence>
<keyword evidence="2" id="KW-1185">Reference proteome</keyword>
<organism evidence="1 2">
    <name type="scientific">Psilocybe cf. subviscida</name>
    <dbReference type="NCBI Taxonomy" id="2480587"/>
    <lineage>
        <taxon>Eukaryota</taxon>
        <taxon>Fungi</taxon>
        <taxon>Dikarya</taxon>
        <taxon>Basidiomycota</taxon>
        <taxon>Agaricomycotina</taxon>
        <taxon>Agaricomycetes</taxon>
        <taxon>Agaricomycetidae</taxon>
        <taxon>Agaricales</taxon>
        <taxon>Agaricineae</taxon>
        <taxon>Strophariaceae</taxon>
        <taxon>Psilocybe</taxon>
    </lineage>
</organism>
<proteinExistence type="predicted"/>
<comment type="caution">
    <text evidence="1">The sequence shown here is derived from an EMBL/GenBank/DDBJ whole genome shotgun (WGS) entry which is preliminary data.</text>
</comment>
<dbReference type="Proteomes" id="UP000567179">
    <property type="component" value="Unassembled WGS sequence"/>
</dbReference>
<evidence type="ECO:0000313" key="2">
    <source>
        <dbReference type="Proteomes" id="UP000567179"/>
    </source>
</evidence>
<name>A0A8H5EV66_9AGAR</name>
<gene>
    <name evidence="1" type="ORF">D9619_013720</name>
</gene>